<dbReference type="InterPro" id="IPR005162">
    <property type="entry name" value="Retrotrans_gag_dom"/>
</dbReference>
<proteinExistence type="predicted"/>
<dbReference type="PANTHER" id="PTHR33223">
    <property type="entry name" value="CCHC-TYPE DOMAIN-CONTAINING PROTEIN"/>
    <property type="match status" value="1"/>
</dbReference>
<gene>
    <name evidence="3" type="ORF">L3X38_036274</name>
</gene>
<sequence length="393" mass="44556">MTGTRSSTSQLVELEPQIEQKLREIRRSQKQDREKKNQQGEDEMALVQNETMGDLDIPTIPTSPSSIVLPEAARNFELKNIHFNMMPSFHGLSFEDPLAHIRDIFNMVSNMALTEGVTEEHLKMKVFPYTLKDKAKMWLNSLRPGLLTSWTEVQNKFLEKFFSTQKIDALRDKIMQFSQQTDESFSEAWERFNNFLIQCPHHGLPTLVLMRIFYKALTISSKAAVNTYAGGSIKNRTPTECQTLFDTLAIETQHSDTRGKLAGIYEIGSSNDFASKEQVDVITSKLDALLAMNGRAPTQELCSICAVPGHATISCPHGVDFPEFLQEHANMVNTYRRPGNDPFSNTYNPGWQRHPNVSWNNTQNVQKPPLGFPPQEKKINLEDALTQLTMSTT</sequence>
<evidence type="ECO:0000256" key="1">
    <source>
        <dbReference type="SAM" id="MobiDB-lite"/>
    </source>
</evidence>
<feature type="compositionally biased region" description="Basic and acidic residues" evidence="1">
    <location>
        <begin position="18"/>
        <end position="39"/>
    </location>
</feature>
<dbReference type="PANTHER" id="PTHR33223:SF11">
    <property type="entry name" value="ELEMENT PROTEIN, PUTATIVE-RELATED"/>
    <property type="match status" value="1"/>
</dbReference>
<feature type="domain" description="Retrotransposon gag" evidence="2">
    <location>
        <begin position="125"/>
        <end position="217"/>
    </location>
</feature>
<comment type="caution">
    <text evidence="3">The sequence shown here is derived from an EMBL/GenBank/DDBJ whole genome shotgun (WGS) entry which is preliminary data.</text>
</comment>
<dbReference type="Proteomes" id="UP001054821">
    <property type="component" value="Chromosome 7"/>
</dbReference>
<feature type="compositionally biased region" description="Polar residues" evidence="1">
    <location>
        <begin position="1"/>
        <end position="11"/>
    </location>
</feature>
<dbReference type="AlphaFoldDB" id="A0AAD4YNE7"/>
<organism evidence="3 4">
    <name type="scientific">Prunus dulcis</name>
    <name type="common">Almond</name>
    <name type="synonym">Amygdalus dulcis</name>
    <dbReference type="NCBI Taxonomy" id="3755"/>
    <lineage>
        <taxon>Eukaryota</taxon>
        <taxon>Viridiplantae</taxon>
        <taxon>Streptophyta</taxon>
        <taxon>Embryophyta</taxon>
        <taxon>Tracheophyta</taxon>
        <taxon>Spermatophyta</taxon>
        <taxon>Magnoliopsida</taxon>
        <taxon>eudicotyledons</taxon>
        <taxon>Gunneridae</taxon>
        <taxon>Pentapetalae</taxon>
        <taxon>rosids</taxon>
        <taxon>fabids</taxon>
        <taxon>Rosales</taxon>
        <taxon>Rosaceae</taxon>
        <taxon>Amygdaloideae</taxon>
        <taxon>Amygdaleae</taxon>
        <taxon>Prunus</taxon>
    </lineage>
</organism>
<protein>
    <recommendedName>
        <fullName evidence="2">Retrotransposon gag domain-containing protein</fullName>
    </recommendedName>
</protein>
<feature type="region of interest" description="Disordered" evidence="1">
    <location>
        <begin position="1"/>
        <end position="43"/>
    </location>
</feature>
<dbReference type="EMBL" id="JAJFAZ020000007">
    <property type="protein sequence ID" value="KAI5316567.1"/>
    <property type="molecule type" value="Genomic_DNA"/>
</dbReference>
<evidence type="ECO:0000313" key="4">
    <source>
        <dbReference type="Proteomes" id="UP001054821"/>
    </source>
</evidence>
<keyword evidence="4" id="KW-1185">Reference proteome</keyword>
<reference evidence="3 4" key="1">
    <citation type="journal article" date="2022" name="G3 (Bethesda)">
        <title>Whole-genome sequence and methylome profiling of the almond [Prunus dulcis (Mill.) D.A. Webb] cultivar 'Nonpareil'.</title>
        <authorList>
            <person name="D'Amico-Willman K.M."/>
            <person name="Ouma W.Z."/>
            <person name="Meulia T."/>
            <person name="Sideli G.M."/>
            <person name="Gradziel T.M."/>
            <person name="Fresnedo-Ramirez J."/>
        </authorList>
    </citation>
    <scope>NUCLEOTIDE SEQUENCE [LARGE SCALE GENOMIC DNA]</scope>
    <source>
        <strain evidence="3">Clone GOH B32 T37-40</strain>
    </source>
</reference>
<accession>A0AAD4YNE7</accession>
<evidence type="ECO:0000313" key="3">
    <source>
        <dbReference type="EMBL" id="KAI5316567.1"/>
    </source>
</evidence>
<name>A0AAD4YNE7_PRUDU</name>
<dbReference type="Pfam" id="PF03732">
    <property type="entry name" value="Retrotrans_gag"/>
    <property type="match status" value="1"/>
</dbReference>
<evidence type="ECO:0000259" key="2">
    <source>
        <dbReference type="Pfam" id="PF03732"/>
    </source>
</evidence>